<accession>A0AAW2JUN6</accession>
<dbReference type="AlphaFoldDB" id="A0AAW2JUN6"/>
<dbReference type="SUPFAM" id="SSF53756">
    <property type="entry name" value="UDP-Glycosyltransferase/glycogen phosphorylase"/>
    <property type="match status" value="1"/>
</dbReference>
<dbReference type="PANTHER" id="PTHR11926:SF870">
    <property type="entry name" value="UDP-GLYCOSYLTRANSFERASE 75B1"/>
    <property type="match status" value="1"/>
</dbReference>
<gene>
    <name evidence="3" type="ORF">Sangu_3153400</name>
</gene>
<comment type="caution">
    <text evidence="3">The sequence shown here is derived from an EMBL/GenBank/DDBJ whole genome shotgun (WGS) entry which is preliminary data.</text>
</comment>
<dbReference type="PANTHER" id="PTHR11926">
    <property type="entry name" value="GLUCOSYL/GLUCURONOSYL TRANSFERASES"/>
    <property type="match status" value="1"/>
</dbReference>
<keyword evidence="2" id="KW-0328">Glycosyltransferase</keyword>
<comment type="similarity">
    <text evidence="1">Belongs to the UDP-glycosyltransferase family.</text>
</comment>
<protein>
    <submittedName>
        <fullName evidence="3">Crocetin glucosyltransferase, chloroplastic</fullName>
    </submittedName>
</protein>
<evidence type="ECO:0000256" key="2">
    <source>
        <dbReference type="ARBA" id="ARBA00022676"/>
    </source>
</evidence>
<keyword evidence="2" id="KW-0808">Transferase</keyword>
<reference evidence="3" key="2">
    <citation type="journal article" date="2024" name="Plant">
        <title>Genomic evolution and insights into agronomic trait innovations of Sesamum species.</title>
        <authorList>
            <person name="Miao H."/>
            <person name="Wang L."/>
            <person name="Qu L."/>
            <person name="Liu H."/>
            <person name="Sun Y."/>
            <person name="Le M."/>
            <person name="Wang Q."/>
            <person name="Wei S."/>
            <person name="Zheng Y."/>
            <person name="Lin W."/>
            <person name="Duan Y."/>
            <person name="Cao H."/>
            <person name="Xiong S."/>
            <person name="Wang X."/>
            <person name="Wei L."/>
            <person name="Li C."/>
            <person name="Ma Q."/>
            <person name="Ju M."/>
            <person name="Zhao R."/>
            <person name="Li G."/>
            <person name="Mu C."/>
            <person name="Tian Q."/>
            <person name="Mei H."/>
            <person name="Zhang T."/>
            <person name="Gao T."/>
            <person name="Zhang H."/>
        </authorList>
    </citation>
    <scope>NUCLEOTIDE SEQUENCE</scope>
    <source>
        <strain evidence="3">G01</strain>
    </source>
</reference>
<sequence>MTHRGNFSCRTSNIAIEPRGIGCRNEAVLVNTFDSLESDALKAIDKYELIGVGPLIPSAFLDGKDLSDTSFGGDLFQKSDDYAEWLNSKPESSVVYVSFGSLLRLPKLRWRRSLKGYSTVVGRFFGLYERTKKRMRRKEEDERLSCMEELERWGKLCHGALNLRF</sequence>
<reference evidence="3" key="1">
    <citation type="submission" date="2020-06" db="EMBL/GenBank/DDBJ databases">
        <authorList>
            <person name="Li T."/>
            <person name="Hu X."/>
            <person name="Zhang T."/>
            <person name="Song X."/>
            <person name="Zhang H."/>
            <person name="Dai N."/>
            <person name="Sheng W."/>
            <person name="Hou X."/>
            <person name="Wei L."/>
        </authorList>
    </citation>
    <scope>NUCLEOTIDE SEQUENCE</scope>
    <source>
        <strain evidence="3">G01</strain>
        <tissue evidence="3">Leaf</tissue>
    </source>
</reference>
<proteinExistence type="inferred from homology"/>
<evidence type="ECO:0000256" key="1">
    <source>
        <dbReference type="ARBA" id="ARBA00009995"/>
    </source>
</evidence>
<dbReference type="Gene3D" id="3.40.50.2000">
    <property type="entry name" value="Glycogen Phosphorylase B"/>
    <property type="match status" value="2"/>
</dbReference>
<organism evidence="3">
    <name type="scientific">Sesamum angustifolium</name>
    <dbReference type="NCBI Taxonomy" id="2727405"/>
    <lineage>
        <taxon>Eukaryota</taxon>
        <taxon>Viridiplantae</taxon>
        <taxon>Streptophyta</taxon>
        <taxon>Embryophyta</taxon>
        <taxon>Tracheophyta</taxon>
        <taxon>Spermatophyta</taxon>
        <taxon>Magnoliopsida</taxon>
        <taxon>eudicotyledons</taxon>
        <taxon>Gunneridae</taxon>
        <taxon>Pentapetalae</taxon>
        <taxon>asterids</taxon>
        <taxon>lamiids</taxon>
        <taxon>Lamiales</taxon>
        <taxon>Pedaliaceae</taxon>
        <taxon>Sesamum</taxon>
    </lineage>
</organism>
<dbReference type="GO" id="GO:0080043">
    <property type="term" value="F:quercetin 3-O-glucosyltransferase activity"/>
    <property type="evidence" value="ECO:0007669"/>
    <property type="project" value="TreeGrafter"/>
</dbReference>
<dbReference type="GO" id="GO:0080044">
    <property type="term" value="F:quercetin 7-O-glucosyltransferase activity"/>
    <property type="evidence" value="ECO:0007669"/>
    <property type="project" value="TreeGrafter"/>
</dbReference>
<dbReference type="EMBL" id="JACGWK010000459">
    <property type="protein sequence ID" value="KAL0298227.1"/>
    <property type="molecule type" value="Genomic_DNA"/>
</dbReference>
<evidence type="ECO:0000313" key="3">
    <source>
        <dbReference type="EMBL" id="KAL0298227.1"/>
    </source>
</evidence>
<name>A0AAW2JUN6_9LAMI</name>